<sequence length="146" mass="15075">MSDFRQLSDSVWVSPQIGLDDVAEAARLGFALIINNRPEGESPDQVPGEAIAEAARAHGMAYCAIPVTHAGFSLEQVEELGKALAAAKGPALAYCRSGTRSTFLWALAQAKTGHDPAAIAHAAAQAGYDISPLSGTLQQFAAGAKG</sequence>
<feature type="domain" description="Beta-lactamase hydrolase-like protein phosphatase-like" evidence="1">
    <location>
        <begin position="3"/>
        <end position="111"/>
    </location>
</feature>
<evidence type="ECO:0000313" key="3">
    <source>
        <dbReference type="Proteomes" id="UP001595456"/>
    </source>
</evidence>
<dbReference type="SUPFAM" id="SSF52799">
    <property type="entry name" value="(Phosphotyrosine protein) phosphatases II"/>
    <property type="match status" value="1"/>
</dbReference>
<dbReference type="InterPro" id="IPR029021">
    <property type="entry name" value="Prot-tyrosine_phosphatase-like"/>
</dbReference>
<dbReference type="EMBL" id="JBHRST010000016">
    <property type="protein sequence ID" value="MFC3098259.1"/>
    <property type="molecule type" value="Genomic_DNA"/>
</dbReference>
<dbReference type="Gene3D" id="3.90.190.10">
    <property type="entry name" value="Protein tyrosine phosphatase superfamily"/>
    <property type="match status" value="1"/>
</dbReference>
<keyword evidence="2" id="KW-0808">Transferase</keyword>
<name>A0ABV7E685_9SPHN</name>
<dbReference type="Pfam" id="PF04273">
    <property type="entry name" value="BLH_phosphatase"/>
    <property type="match status" value="1"/>
</dbReference>
<gene>
    <name evidence="2" type="ORF">ACFODU_10695</name>
</gene>
<proteinExistence type="predicted"/>
<keyword evidence="3" id="KW-1185">Reference proteome</keyword>
<evidence type="ECO:0000313" key="2">
    <source>
        <dbReference type="EMBL" id="MFC3098259.1"/>
    </source>
</evidence>
<accession>A0ABV7E685</accession>
<dbReference type="Proteomes" id="UP001595456">
    <property type="component" value="Unassembled WGS sequence"/>
</dbReference>
<evidence type="ECO:0000259" key="1">
    <source>
        <dbReference type="Pfam" id="PF04273"/>
    </source>
</evidence>
<dbReference type="InterPro" id="IPR005939">
    <property type="entry name" value="BLH_phosphatase-like"/>
</dbReference>
<dbReference type="NCBIfam" id="TIGR01244">
    <property type="entry name" value="TIGR01244 family sulfur transferase"/>
    <property type="match status" value="1"/>
</dbReference>
<reference evidence="3" key="1">
    <citation type="journal article" date="2019" name="Int. J. Syst. Evol. Microbiol.">
        <title>The Global Catalogue of Microorganisms (GCM) 10K type strain sequencing project: providing services to taxonomists for standard genome sequencing and annotation.</title>
        <authorList>
            <consortium name="The Broad Institute Genomics Platform"/>
            <consortium name="The Broad Institute Genome Sequencing Center for Infectious Disease"/>
            <person name="Wu L."/>
            <person name="Ma J."/>
        </authorList>
    </citation>
    <scope>NUCLEOTIDE SEQUENCE [LARGE SCALE GENOMIC DNA]</scope>
    <source>
        <strain evidence="3">KCTC 52607</strain>
    </source>
</reference>
<dbReference type="GO" id="GO:0016740">
    <property type="term" value="F:transferase activity"/>
    <property type="evidence" value="ECO:0007669"/>
    <property type="project" value="UniProtKB-KW"/>
</dbReference>
<organism evidence="2 3">
    <name type="scientific">Alteraurantiacibacter palmitatis</name>
    <dbReference type="NCBI Taxonomy" id="2054628"/>
    <lineage>
        <taxon>Bacteria</taxon>
        <taxon>Pseudomonadati</taxon>
        <taxon>Pseudomonadota</taxon>
        <taxon>Alphaproteobacteria</taxon>
        <taxon>Sphingomonadales</taxon>
        <taxon>Erythrobacteraceae</taxon>
        <taxon>Alteraurantiacibacter</taxon>
    </lineage>
</organism>
<comment type="caution">
    <text evidence="2">The sequence shown here is derived from an EMBL/GenBank/DDBJ whole genome shotgun (WGS) entry which is preliminary data.</text>
</comment>
<dbReference type="RefSeq" id="WP_336926687.1">
    <property type="nucleotide sequence ID" value="NZ_JBANRO010000008.1"/>
</dbReference>
<protein>
    <submittedName>
        <fullName evidence="2">TIGR01244 family sulfur transferase</fullName>
    </submittedName>
</protein>